<dbReference type="AlphaFoldDB" id="A0A9W4TAV7"/>
<accession>A0A9W4TAV7</accession>
<protein>
    <submittedName>
        <fullName evidence="1">6347_t:CDS:1</fullName>
    </submittedName>
</protein>
<dbReference type="Proteomes" id="UP001153678">
    <property type="component" value="Unassembled WGS sequence"/>
</dbReference>
<name>A0A9W4TAV7_9GLOM</name>
<evidence type="ECO:0000313" key="1">
    <source>
        <dbReference type="EMBL" id="CAI2199329.1"/>
    </source>
</evidence>
<sequence length="115" mass="13330">EQLKKVISHKESKQRELRNAVTDWLITDSHSLIQQMGKPPCYVTIKRDIGFGYQVAFQAIKEIIIQTCDTAAITTDLWIFRAKSGYIGITCHWLTEKMELYDVLICVEQINYPHT</sequence>
<feature type="non-terminal residue" evidence="1">
    <location>
        <position position="115"/>
    </location>
</feature>
<proteinExistence type="predicted"/>
<dbReference type="EMBL" id="CAMKVN010020990">
    <property type="protein sequence ID" value="CAI2199329.1"/>
    <property type="molecule type" value="Genomic_DNA"/>
</dbReference>
<organism evidence="1 2">
    <name type="scientific">Funneliformis geosporum</name>
    <dbReference type="NCBI Taxonomy" id="1117311"/>
    <lineage>
        <taxon>Eukaryota</taxon>
        <taxon>Fungi</taxon>
        <taxon>Fungi incertae sedis</taxon>
        <taxon>Mucoromycota</taxon>
        <taxon>Glomeromycotina</taxon>
        <taxon>Glomeromycetes</taxon>
        <taxon>Glomerales</taxon>
        <taxon>Glomeraceae</taxon>
        <taxon>Funneliformis</taxon>
    </lineage>
</organism>
<feature type="non-terminal residue" evidence="1">
    <location>
        <position position="1"/>
    </location>
</feature>
<dbReference type="OrthoDB" id="2404704at2759"/>
<evidence type="ECO:0000313" key="2">
    <source>
        <dbReference type="Proteomes" id="UP001153678"/>
    </source>
</evidence>
<keyword evidence="2" id="KW-1185">Reference proteome</keyword>
<reference evidence="1" key="1">
    <citation type="submission" date="2022-08" db="EMBL/GenBank/DDBJ databases">
        <authorList>
            <person name="Kallberg Y."/>
            <person name="Tangrot J."/>
            <person name="Rosling A."/>
        </authorList>
    </citation>
    <scope>NUCLEOTIDE SEQUENCE</scope>
    <source>
        <strain evidence="1">Wild A</strain>
    </source>
</reference>
<comment type="caution">
    <text evidence="1">The sequence shown here is derived from an EMBL/GenBank/DDBJ whole genome shotgun (WGS) entry which is preliminary data.</text>
</comment>
<gene>
    <name evidence="1" type="ORF">FWILDA_LOCUS19020</name>
</gene>